<accession>A0ABW0YVR6</accession>
<evidence type="ECO:0000313" key="1">
    <source>
        <dbReference type="EMBL" id="MFC5719617.1"/>
    </source>
</evidence>
<gene>
    <name evidence="1" type="ORF">ACFP1Z_05415</name>
</gene>
<protein>
    <submittedName>
        <fullName evidence="1">Uncharacterized protein</fullName>
    </submittedName>
</protein>
<comment type="caution">
    <text evidence="1">The sequence shown here is derived from an EMBL/GenBank/DDBJ whole genome shotgun (WGS) entry which is preliminary data.</text>
</comment>
<dbReference type="EMBL" id="JBHSPB010000003">
    <property type="protein sequence ID" value="MFC5719617.1"/>
    <property type="molecule type" value="Genomic_DNA"/>
</dbReference>
<keyword evidence="2" id="KW-1185">Reference proteome</keyword>
<dbReference type="Proteomes" id="UP001596083">
    <property type="component" value="Unassembled WGS sequence"/>
</dbReference>
<sequence>MPPPRPPWARPYRPAEEPLFAEDVQLVRPYVLTDAERRRLRDTPLGRPLTNVPCRHLAEAG</sequence>
<evidence type="ECO:0000313" key="2">
    <source>
        <dbReference type="Proteomes" id="UP001596083"/>
    </source>
</evidence>
<reference evidence="2" key="1">
    <citation type="journal article" date="2019" name="Int. J. Syst. Evol. Microbiol.">
        <title>The Global Catalogue of Microorganisms (GCM) 10K type strain sequencing project: providing services to taxonomists for standard genome sequencing and annotation.</title>
        <authorList>
            <consortium name="The Broad Institute Genomics Platform"/>
            <consortium name="The Broad Institute Genome Sequencing Center for Infectious Disease"/>
            <person name="Wu L."/>
            <person name="Ma J."/>
        </authorList>
    </citation>
    <scope>NUCLEOTIDE SEQUENCE [LARGE SCALE GENOMIC DNA]</scope>
    <source>
        <strain evidence="2">CGMCC 4.7304</strain>
    </source>
</reference>
<name>A0ABW0YVR6_9ACTN</name>
<dbReference type="RefSeq" id="WP_390314726.1">
    <property type="nucleotide sequence ID" value="NZ_JBHSPB010000003.1"/>
</dbReference>
<proteinExistence type="predicted"/>
<organism evidence="1 2">
    <name type="scientific">Streptomyces gamaensis</name>
    <dbReference type="NCBI Taxonomy" id="1763542"/>
    <lineage>
        <taxon>Bacteria</taxon>
        <taxon>Bacillati</taxon>
        <taxon>Actinomycetota</taxon>
        <taxon>Actinomycetes</taxon>
        <taxon>Kitasatosporales</taxon>
        <taxon>Streptomycetaceae</taxon>
        <taxon>Streptomyces</taxon>
    </lineage>
</organism>